<gene>
    <name evidence="2" type="ORF">AK830_g12084</name>
</gene>
<accession>A0A0P7AQ44</accession>
<keyword evidence="3" id="KW-1185">Reference proteome</keyword>
<reference evidence="2 3" key="1">
    <citation type="submission" date="2015-09" db="EMBL/GenBank/DDBJ databases">
        <title>Draft genome of a European isolate of the apple canker pathogen Neonectria ditissima.</title>
        <authorList>
            <person name="Gomez-Cortecero A."/>
            <person name="Harrison R.J."/>
            <person name="Armitage A.D."/>
        </authorList>
    </citation>
    <scope>NUCLEOTIDE SEQUENCE [LARGE SCALE GENOMIC DNA]</scope>
    <source>
        <strain evidence="2 3">R09/05</strain>
    </source>
</reference>
<dbReference type="OrthoDB" id="5135153at2759"/>
<evidence type="ECO:0000313" key="3">
    <source>
        <dbReference type="Proteomes" id="UP000050424"/>
    </source>
</evidence>
<protein>
    <submittedName>
        <fullName evidence="2">Uncharacterized protein</fullName>
    </submittedName>
</protein>
<evidence type="ECO:0000256" key="1">
    <source>
        <dbReference type="SAM" id="MobiDB-lite"/>
    </source>
</evidence>
<organism evidence="2 3">
    <name type="scientific">Neonectria ditissima</name>
    <dbReference type="NCBI Taxonomy" id="78410"/>
    <lineage>
        <taxon>Eukaryota</taxon>
        <taxon>Fungi</taxon>
        <taxon>Dikarya</taxon>
        <taxon>Ascomycota</taxon>
        <taxon>Pezizomycotina</taxon>
        <taxon>Sordariomycetes</taxon>
        <taxon>Hypocreomycetidae</taxon>
        <taxon>Hypocreales</taxon>
        <taxon>Nectriaceae</taxon>
        <taxon>Neonectria</taxon>
    </lineage>
</organism>
<proteinExistence type="predicted"/>
<dbReference type="Proteomes" id="UP000050424">
    <property type="component" value="Unassembled WGS sequence"/>
</dbReference>
<dbReference type="AlphaFoldDB" id="A0A0P7AQ44"/>
<sequence>MPRAARMHPSKRAEIRARDAEYQALWQGCQRTARRQEYTEATVPVRVVMLREALTSLMERRRLSRKLMCNTNIEVMIERHLGREAVSRIPIDLTTPYPTLMGGRGYANNSAPPAMSSGAVHLKREIRSRSPTPNKNLFMSNDNEGPSSYYYPPPPVAAESAPLPSVETPPVITSDYNAHQLYHHPSNHPMSLPHDDMSRNGPEAHQLESGRQYATLYDELAACRADRCHLTNQLRGLENKMEHISSVVSVLCMQLRPSADAKPQISPQTGLADDDETMKWATF</sequence>
<comment type="caution">
    <text evidence="2">The sequence shown here is derived from an EMBL/GenBank/DDBJ whole genome shotgun (WGS) entry which is preliminary data.</text>
</comment>
<dbReference type="EMBL" id="LKCW01000333">
    <property type="protein sequence ID" value="KPM34493.1"/>
    <property type="molecule type" value="Genomic_DNA"/>
</dbReference>
<feature type="region of interest" description="Disordered" evidence="1">
    <location>
        <begin position="261"/>
        <end position="283"/>
    </location>
</feature>
<evidence type="ECO:0000313" key="2">
    <source>
        <dbReference type="EMBL" id="KPM34493.1"/>
    </source>
</evidence>
<name>A0A0P7AQ44_9HYPO</name>